<dbReference type="EMBL" id="BKCJ010161774">
    <property type="protein sequence ID" value="GEY23105.1"/>
    <property type="molecule type" value="Genomic_DNA"/>
</dbReference>
<comment type="caution">
    <text evidence="2">The sequence shown here is derived from an EMBL/GenBank/DDBJ whole genome shotgun (WGS) entry which is preliminary data.</text>
</comment>
<name>A0A699HI19_TANCI</name>
<proteinExistence type="predicted"/>
<evidence type="ECO:0000259" key="1">
    <source>
        <dbReference type="Pfam" id="PF24626"/>
    </source>
</evidence>
<dbReference type="SUPFAM" id="SSF54160">
    <property type="entry name" value="Chromo domain-like"/>
    <property type="match status" value="1"/>
</dbReference>
<sequence length="194" mass="22652">MTDLANTHRMDKQFQIGDMVYVRLRDFRQHSVHSRAIKKLSNRFYGPFPIAERIGNVAYRLTLPPKSRIHPVFHVSLLRQAYGNPTVTPLPEIGHSELFPAKILNYRKLHNSIQVLVTWNNTAEEEATWETFDEFKARFPDFYAQDNYTLQLEDELNVEKRAVDTPQQASPIIKQINDIGRPKRVKKIPNKLLD</sequence>
<reference evidence="2" key="1">
    <citation type="journal article" date="2019" name="Sci. Rep.">
        <title>Draft genome of Tanacetum cinerariifolium, the natural source of mosquito coil.</title>
        <authorList>
            <person name="Yamashiro T."/>
            <person name="Shiraishi A."/>
            <person name="Satake H."/>
            <person name="Nakayama K."/>
        </authorList>
    </citation>
    <scope>NUCLEOTIDE SEQUENCE</scope>
</reference>
<dbReference type="PANTHER" id="PTHR46148">
    <property type="entry name" value="CHROMO DOMAIN-CONTAINING PROTEIN"/>
    <property type="match status" value="1"/>
</dbReference>
<organism evidence="2">
    <name type="scientific">Tanacetum cinerariifolium</name>
    <name type="common">Dalmatian daisy</name>
    <name type="synonym">Chrysanthemum cinerariifolium</name>
    <dbReference type="NCBI Taxonomy" id="118510"/>
    <lineage>
        <taxon>Eukaryota</taxon>
        <taxon>Viridiplantae</taxon>
        <taxon>Streptophyta</taxon>
        <taxon>Embryophyta</taxon>
        <taxon>Tracheophyta</taxon>
        <taxon>Spermatophyta</taxon>
        <taxon>Magnoliopsida</taxon>
        <taxon>eudicotyledons</taxon>
        <taxon>Gunneridae</taxon>
        <taxon>Pentapetalae</taxon>
        <taxon>asterids</taxon>
        <taxon>campanulids</taxon>
        <taxon>Asterales</taxon>
        <taxon>Asteraceae</taxon>
        <taxon>Asteroideae</taxon>
        <taxon>Anthemideae</taxon>
        <taxon>Anthemidinae</taxon>
        <taxon>Tanacetum</taxon>
    </lineage>
</organism>
<gene>
    <name evidence="2" type="ORF">Tci_395079</name>
</gene>
<evidence type="ECO:0000313" key="2">
    <source>
        <dbReference type="EMBL" id="GEY23105.1"/>
    </source>
</evidence>
<dbReference type="InterPro" id="IPR016197">
    <property type="entry name" value="Chromo-like_dom_sf"/>
</dbReference>
<dbReference type="InterPro" id="IPR056924">
    <property type="entry name" value="SH3_Tf2-1"/>
</dbReference>
<accession>A0A699HI19</accession>
<protein>
    <recommendedName>
        <fullName evidence="1">Tf2-1-like SH3-like domain-containing protein</fullName>
    </recommendedName>
</protein>
<dbReference type="Pfam" id="PF24626">
    <property type="entry name" value="SH3_Tf2-1"/>
    <property type="match status" value="1"/>
</dbReference>
<feature type="domain" description="Tf2-1-like SH3-like" evidence="1">
    <location>
        <begin position="17"/>
        <end position="80"/>
    </location>
</feature>
<dbReference type="PANTHER" id="PTHR46148:SF57">
    <property type="entry name" value="OS12G0499874 PROTEIN"/>
    <property type="match status" value="1"/>
</dbReference>
<dbReference type="AlphaFoldDB" id="A0A699HI19"/>